<evidence type="ECO:0000313" key="1">
    <source>
        <dbReference type="EMBL" id="MFN0292573.1"/>
    </source>
</evidence>
<dbReference type="EMBL" id="SRMP02000027">
    <property type="protein sequence ID" value="MFN0292573.1"/>
    <property type="molecule type" value="Genomic_DNA"/>
</dbReference>
<comment type="caution">
    <text evidence="1">The sequence shown here is derived from an EMBL/GenBank/DDBJ whole genome shotgun (WGS) entry which is preliminary data.</text>
</comment>
<name>A0ABW9JLD7_9SPHI</name>
<reference evidence="1 2" key="1">
    <citation type="submission" date="2024-12" db="EMBL/GenBank/DDBJ databases">
        <authorList>
            <person name="Hu S."/>
        </authorList>
    </citation>
    <scope>NUCLEOTIDE SEQUENCE [LARGE SCALE GENOMIC DNA]</scope>
    <source>
        <strain evidence="1 2">P-25</strain>
    </source>
</reference>
<dbReference type="RefSeq" id="WP_138731151.1">
    <property type="nucleotide sequence ID" value="NZ_SRMP02000027.1"/>
</dbReference>
<organism evidence="1 2">
    <name type="scientific">Pedobacter helvus</name>
    <dbReference type="NCBI Taxonomy" id="2563444"/>
    <lineage>
        <taxon>Bacteria</taxon>
        <taxon>Pseudomonadati</taxon>
        <taxon>Bacteroidota</taxon>
        <taxon>Sphingobacteriia</taxon>
        <taxon>Sphingobacteriales</taxon>
        <taxon>Sphingobacteriaceae</taxon>
        <taxon>Pedobacter</taxon>
    </lineage>
</organism>
<evidence type="ECO:0000313" key="2">
    <source>
        <dbReference type="Proteomes" id="UP001517367"/>
    </source>
</evidence>
<proteinExistence type="predicted"/>
<accession>A0ABW9JLD7</accession>
<keyword evidence="2" id="KW-1185">Reference proteome</keyword>
<gene>
    <name evidence="1" type="ORF">E5L68_014305</name>
</gene>
<dbReference type="Proteomes" id="UP001517367">
    <property type="component" value="Unassembled WGS sequence"/>
</dbReference>
<protein>
    <submittedName>
        <fullName evidence="1">Uncharacterized protein</fullName>
    </submittedName>
</protein>
<sequence>MGWDISYHPIAEDQIKEWYFDVLLDQARLQKNADRYGIEPFYRQKYADTIKVALETAPDAVFDTAHGYYIAVIQGFFNKYFYIRGGALSFLENDLINQYFKPWQQIIPENFANQKIQNQITTNYCSGVYIPKEKVVQLFDDYQSDATVKATLEELFSHNRITVFLKALAYAKANGLGLLEATEVVEPNPIDLNQSACYSNLFNCDPEGAQLYQQTAMEQLAAIEEKEGLESGTISNNASYEVSNTEPVVPKKNKGFWSKLFGN</sequence>